<protein>
    <submittedName>
        <fullName evidence="3">Uncharacterized protein</fullName>
    </submittedName>
</protein>
<keyword evidence="2" id="KW-0812">Transmembrane</keyword>
<dbReference type="PANTHER" id="PTHR21398">
    <property type="entry name" value="AGAP007094-PA"/>
    <property type="match status" value="1"/>
</dbReference>
<dbReference type="EMBL" id="JAMKOV010000003">
    <property type="protein sequence ID" value="KAI8041554.1"/>
    <property type="molecule type" value="Genomic_DNA"/>
</dbReference>
<dbReference type="AlphaFoldDB" id="A0A9Q0BRW9"/>
<keyword evidence="2" id="KW-1133">Transmembrane helix</keyword>
<accession>A0A9Q0BRW9</accession>
<dbReference type="PANTHER" id="PTHR21398:SF22">
    <property type="entry name" value="IP12060P-RELATED"/>
    <property type="match status" value="1"/>
</dbReference>
<reference evidence="3" key="1">
    <citation type="journal article" date="2023" name="Genome Biol. Evol.">
        <title>Long-read-based Genome Assembly of Drosophila gunungcola Reveals Fewer Chemosensory Genes in Flower-breeding Species.</title>
        <authorList>
            <person name="Negi A."/>
            <person name="Liao B.Y."/>
            <person name="Yeh S.D."/>
        </authorList>
    </citation>
    <scope>NUCLEOTIDE SEQUENCE</scope>
    <source>
        <strain evidence="3">Sukarami</strain>
    </source>
</reference>
<feature type="transmembrane region" description="Helical" evidence="2">
    <location>
        <begin position="24"/>
        <end position="43"/>
    </location>
</feature>
<evidence type="ECO:0000256" key="1">
    <source>
        <dbReference type="SAM" id="MobiDB-lite"/>
    </source>
</evidence>
<keyword evidence="4" id="KW-1185">Reference proteome</keyword>
<name>A0A9Q0BRW9_9MUSC</name>
<dbReference type="Proteomes" id="UP001059596">
    <property type="component" value="Unassembled WGS sequence"/>
</dbReference>
<dbReference type="InterPro" id="IPR006631">
    <property type="entry name" value="DM4_12"/>
</dbReference>
<evidence type="ECO:0000313" key="3">
    <source>
        <dbReference type="EMBL" id="KAI8041554.1"/>
    </source>
</evidence>
<gene>
    <name evidence="3" type="ORF">M5D96_005819</name>
</gene>
<organism evidence="3 4">
    <name type="scientific">Drosophila gunungcola</name>
    <name type="common">fruit fly</name>
    <dbReference type="NCBI Taxonomy" id="103775"/>
    <lineage>
        <taxon>Eukaryota</taxon>
        <taxon>Metazoa</taxon>
        <taxon>Ecdysozoa</taxon>
        <taxon>Arthropoda</taxon>
        <taxon>Hexapoda</taxon>
        <taxon>Insecta</taxon>
        <taxon>Pterygota</taxon>
        <taxon>Neoptera</taxon>
        <taxon>Endopterygota</taxon>
        <taxon>Diptera</taxon>
        <taxon>Brachycera</taxon>
        <taxon>Muscomorpha</taxon>
        <taxon>Ephydroidea</taxon>
        <taxon>Drosophilidae</taxon>
        <taxon>Drosophila</taxon>
        <taxon>Sophophora</taxon>
    </lineage>
</organism>
<evidence type="ECO:0000313" key="4">
    <source>
        <dbReference type="Proteomes" id="UP001059596"/>
    </source>
</evidence>
<dbReference type="SMART" id="SM00718">
    <property type="entry name" value="DM4_12"/>
    <property type="match status" value="1"/>
</dbReference>
<dbReference type="Pfam" id="PF07841">
    <property type="entry name" value="DM4_12"/>
    <property type="match status" value="1"/>
</dbReference>
<feature type="region of interest" description="Disordered" evidence="1">
    <location>
        <begin position="109"/>
        <end position="128"/>
    </location>
</feature>
<evidence type="ECO:0000256" key="2">
    <source>
        <dbReference type="SAM" id="Phobius"/>
    </source>
</evidence>
<sequence>MQLLQSAFSWLRAWPKMVAFRWEFYLGVVLVLGLGLAHCFLVFPRQGSFGLLAAVAIPLELGPKNVYMAFNFESNYALPSNDSYNQWIDRWDLDDHFMGVGGNVTPINARQDGGEFPEDEDNEVKRRSVGSPPLFRRHDFYRSVINFLTHYGFNGSACLLRTICEVSESPLDAQNGLVGSLFQILFMPTASAAERELQHVDGLYEASDAGTHGPGCSDYVAHCQHSALDLISIVF</sequence>
<comment type="caution">
    <text evidence="3">The sequence shown here is derived from an EMBL/GenBank/DDBJ whole genome shotgun (WGS) entry which is preliminary data.</text>
</comment>
<keyword evidence="2" id="KW-0472">Membrane</keyword>
<proteinExistence type="predicted"/>